<keyword evidence="2" id="KW-0031">Aminopeptidase</keyword>
<evidence type="ECO:0000313" key="8">
    <source>
        <dbReference type="Proteomes" id="UP001595843"/>
    </source>
</evidence>
<reference evidence="8" key="1">
    <citation type="journal article" date="2019" name="Int. J. Syst. Evol. Microbiol.">
        <title>The Global Catalogue of Microorganisms (GCM) 10K type strain sequencing project: providing services to taxonomists for standard genome sequencing and annotation.</title>
        <authorList>
            <consortium name="The Broad Institute Genomics Platform"/>
            <consortium name="The Broad Institute Genome Sequencing Center for Infectious Disease"/>
            <person name="Wu L."/>
            <person name="Ma J."/>
        </authorList>
    </citation>
    <scope>NUCLEOTIDE SEQUENCE [LARGE SCALE GENOMIC DNA]</scope>
    <source>
        <strain evidence="8">IBRC-M 10813</strain>
    </source>
</reference>
<dbReference type="PANTHER" id="PTHR32481">
    <property type="entry name" value="AMINOPEPTIDASE"/>
    <property type="match status" value="1"/>
</dbReference>
<dbReference type="Gene3D" id="2.40.30.40">
    <property type="entry name" value="Peptidase M42, domain 2"/>
    <property type="match status" value="1"/>
</dbReference>
<comment type="caution">
    <text evidence="7">The sequence shown here is derived from an EMBL/GenBank/DDBJ whole genome shotgun (WGS) entry which is preliminary data.</text>
</comment>
<protein>
    <submittedName>
        <fullName evidence="7">M42 family metallopeptidase</fullName>
    </submittedName>
</protein>
<dbReference type="InterPro" id="IPR023367">
    <property type="entry name" value="Peptidase_M42_dom2"/>
</dbReference>
<evidence type="ECO:0000256" key="5">
    <source>
        <dbReference type="ARBA" id="ARBA00022801"/>
    </source>
</evidence>
<keyword evidence="3" id="KW-0645">Protease</keyword>
<dbReference type="PIRSF" id="PIRSF001123">
    <property type="entry name" value="PepA_GA"/>
    <property type="match status" value="1"/>
</dbReference>
<dbReference type="Proteomes" id="UP001595843">
    <property type="component" value="Unassembled WGS sequence"/>
</dbReference>
<evidence type="ECO:0000256" key="3">
    <source>
        <dbReference type="ARBA" id="ARBA00022670"/>
    </source>
</evidence>
<dbReference type="RefSeq" id="WP_380702243.1">
    <property type="nucleotide sequence ID" value="NZ_JBHSAP010000007.1"/>
</dbReference>
<dbReference type="SUPFAM" id="SSF101821">
    <property type="entry name" value="Aminopeptidase/glucanase lid domain"/>
    <property type="match status" value="1"/>
</dbReference>
<evidence type="ECO:0000256" key="2">
    <source>
        <dbReference type="ARBA" id="ARBA00022438"/>
    </source>
</evidence>
<dbReference type="PANTHER" id="PTHR32481:SF0">
    <property type="entry name" value="AMINOPEPTIDASE YPDE-RELATED"/>
    <property type="match status" value="1"/>
</dbReference>
<dbReference type="EMBL" id="JBHSAP010000007">
    <property type="protein sequence ID" value="MFC4075897.1"/>
    <property type="molecule type" value="Genomic_DNA"/>
</dbReference>
<proteinExistence type="inferred from homology"/>
<name>A0ABV8JGG1_9BACL</name>
<keyword evidence="4" id="KW-0479">Metal-binding</keyword>
<keyword evidence="8" id="KW-1185">Reference proteome</keyword>
<dbReference type="InterPro" id="IPR051464">
    <property type="entry name" value="Peptidase_M42_aminopept"/>
</dbReference>
<dbReference type="SUPFAM" id="SSF53187">
    <property type="entry name" value="Zn-dependent exopeptidases"/>
    <property type="match status" value="1"/>
</dbReference>
<organism evidence="7 8">
    <name type="scientific">Salinithrix halophila</name>
    <dbReference type="NCBI Taxonomy" id="1485204"/>
    <lineage>
        <taxon>Bacteria</taxon>
        <taxon>Bacillati</taxon>
        <taxon>Bacillota</taxon>
        <taxon>Bacilli</taxon>
        <taxon>Bacillales</taxon>
        <taxon>Thermoactinomycetaceae</taxon>
        <taxon>Salinithrix</taxon>
    </lineage>
</organism>
<keyword evidence="5" id="KW-0378">Hydrolase</keyword>
<dbReference type="Gene3D" id="3.40.630.10">
    <property type="entry name" value="Zn peptidases"/>
    <property type="match status" value="1"/>
</dbReference>
<evidence type="ECO:0000256" key="4">
    <source>
        <dbReference type="ARBA" id="ARBA00022723"/>
    </source>
</evidence>
<evidence type="ECO:0000313" key="7">
    <source>
        <dbReference type="EMBL" id="MFC4075897.1"/>
    </source>
</evidence>
<gene>
    <name evidence="7" type="ORF">ACFOUO_03650</name>
</gene>
<accession>A0ABV8JGG1</accession>
<evidence type="ECO:0000256" key="1">
    <source>
        <dbReference type="ARBA" id="ARBA00006272"/>
    </source>
</evidence>
<dbReference type="Pfam" id="PF05343">
    <property type="entry name" value="Peptidase_M42"/>
    <property type="match status" value="1"/>
</dbReference>
<comment type="similarity">
    <text evidence="1 6">Belongs to the peptidase M42 family.</text>
</comment>
<dbReference type="InterPro" id="IPR008007">
    <property type="entry name" value="Peptidase_M42"/>
</dbReference>
<evidence type="ECO:0000256" key="6">
    <source>
        <dbReference type="PIRNR" id="PIRNR001123"/>
    </source>
</evidence>
<sequence length="345" mass="38243">MDHALKALVDLPGPAGREQAVRQWLRERWEGQVQECREDRVGNLICKVGGQGPKLLIQAHMDEIGFIVRHISSSGFLFLDPVQEAHRSSPLHLYMMGQTAQVIGRKGVVATGVFAAPSGHVLTSAHVERPLDYNGFFVDLGVDSREEAEEKGVDIGAGVIWHRPVTKMGTRYVGKALDDRVGLLVMDLLLDQLHRNSLNYEVWFGATVQEENKAHGAYALGQSMEFDLAIPLDIGLVGDIPTVNEQNYPTRLGAGPTLVYKDGAIHYHEDLLWKLEKAAQKYTIPYQKGVYQNYGSDGIAFYDRGIPAALIGIPTRYTHTAFEMVDQRDIKATVDLLQAFIGDAH</sequence>